<dbReference type="GO" id="GO:0045296">
    <property type="term" value="F:cadherin binding"/>
    <property type="evidence" value="ECO:0007669"/>
    <property type="project" value="TreeGrafter"/>
</dbReference>
<evidence type="ECO:0000256" key="2">
    <source>
        <dbReference type="SAM" id="Phobius"/>
    </source>
</evidence>
<dbReference type="InterPro" id="IPR041201">
    <property type="entry name" value="PTPRJ_TM"/>
</dbReference>
<evidence type="ECO:0000259" key="3">
    <source>
        <dbReference type="PROSITE" id="PS50853"/>
    </source>
</evidence>
<dbReference type="Pfam" id="PF04666">
    <property type="entry name" value="MGAT4_cons"/>
    <property type="match status" value="1"/>
</dbReference>
<feature type="domain" description="Fibronectin type-III" evidence="3">
    <location>
        <begin position="266"/>
        <end position="353"/>
    </location>
</feature>
<dbReference type="FunFam" id="2.60.40.10:FF:000369">
    <property type="entry name" value="Protein tyrosine phosphatase, receptor type B"/>
    <property type="match status" value="1"/>
</dbReference>
<dbReference type="InterPro" id="IPR050713">
    <property type="entry name" value="RTP_Phos/Ushers"/>
</dbReference>
<feature type="domain" description="Fibronectin type-III" evidence="3">
    <location>
        <begin position="715"/>
        <end position="805"/>
    </location>
</feature>
<keyword evidence="2" id="KW-0472">Membrane</keyword>
<dbReference type="Gene3D" id="2.60.40.10">
    <property type="entry name" value="Immunoglobulins"/>
    <property type="match status" value="6"/>
</dbReference>
<dbReference type="CDD" id="cd00063">
    <property type="entry name" value="FN3"/>
    <property type="match status" value="4"/>
</dbReference>
<proteinExistence type="predicted"/>
<dbReference type="InterPro" id="IPR013783">
    <property type="entry name" value="Ig-like_fold"/>
</dbReference>
<dbReference type="GO" id="GO:0043235">
    <property type="term" value="C:receptor complex"/>
    <property type="evidence" value="ECO:0007669"/>
    <property type="project" value="TreeGrafter"/>
</dbReference>
<evidence type="ECO:0000256" key="1">
    <source>
        <dbReference type="ARBA" id="ARBA00013064"/>
    </source>
</evidence>
<feature type="non-terminal residue" evidence="4">
    <location>
        <position position="1262"/>
    </location>
</feature>
<dbReference type="EMBL" id="JAFHDT010000229">
    <property type="protein sequence ID" value="KAI7790128.1"/>
    <property type="molecule type" value="Genomic_DNA"/>
</dbReference>
<dbReference type="PROSITE" id="PS50853">
    <property type="entry name" value="FN3"/>
    <property type="match status" value="5"/>
</dbReference>
<gene>
    <name evidence="4" type="ORF">IRJ41_001000</name>
</gene>
<feature type="transmembrane region" description="Helical" evidence="2">
    <location>
        <begin position="1101"/>
        <end position="1122"/>
    </location>
</feature>
<dbReference type="EC" id="3.1.3.48" evidence="1"/>
<dbReference type="Proteomes" id="UP001059041">
    <property type="component" value="Unassembled WGS sequence"/>
</dbReference>
<keyword evidence="4" id="KW-0675">Receptor</keyword>
<evidence type="ECO:0000313" key="5">
    <source>
        <dbReference type="Proteomes" id="UP001059041"/>
    </source>
</evidence>
<comment type="caution">
    <text evidence="4">The sequence shown here is derived from an EMBL/GenBank/DDBJ whole genome shotgun (WGS) entry which is preliminary data.</text>
</comment>
<feature type="domain" description="Fibronectin type-III" evidence="3">
    <location>
        <begin position="172"/>
        <end position="265"/>
    </location>
</feature>
<dbReference type="PANTHER" id="PTHR46957:SF2">
    <property type="entry name" value="RECEPTOR-TYPE TYROSINE-PROTEIN PHOSPHATASE BETA"/>
    <property type="match status" value="1"/>
</dbReference>
<dbReference type="InterPro" id="IPR057279">
    <property type="entry name" value="MGAT4"/>
</dbReference>
<feature type="domain" description="Fibronectin type-III" evidence="3">
    <location>
        <begin position="444"/>
        <end position="534"/>
    </location>
</feature>
<dbReference type="SUPFAM" id="SSF49265">
    <property type="entry name" value="Fibronectin type III"/>
    <property type="match status" value="7"/>
</dbReference>
<feature type="transmembrane region" description="Helical" evidence="2">
    <location>
        <begin position="982"/>
        <end position="1005"/>
    </location>
</feature>
<keyword evidence="2" id="KW-0812">Transmembrane</keyword>
<dbReference type="GO" id="GO:0004725">
    <property type="term" value="F:protein tyrosine phosphatase activity"/>
    <property type="evidence" value="ECO:0007669"/>
    <property type="project" value="UniProtKB-EC"/>
</dbReference>
<dbReference type="InterPro" id="IPR036116">
    <property type="entry name" value="FN3_sf"/>
</dbReference>
<name>A0A9W7W9K5_TRIRA</name>
<dbReference type="Pfam" id="PF00041">
    <property type="entry name" value="fn3"/>
    <property type="match status" value="4"/>
</dbReference>
<dbReference type="AlphaFoldDB" id="A0A9W7W9K5"/>
<evidence type="ECO:0000313" key="4">
    <source>
        <dbReference type="EMBL" id="KAI7790128.1"/>
    </source>
</evidence>
<keyword evidence="2" id="KW-1133">Transmembrane helix</keyword>
<dbReference type="InterPro" id="IPR003961">
    <property type="entry name" value="FN3_dom"/>
</dbReference>
<keyword evidence="5" id="KW-1185">Reference proteome</keyword>
<accession>A0A9W7W9K5</accession>
<dbReference type="Pfam" id="PF18861">
    <property type="entry name" value="PTP_tm"/>
    <property type="match status" value="1"/>
</dbReference>
<reference evidence="4" key="1">
    <citation type="submission" date="2021-02" db="EMBL/GenBank/DDBJ databases">
        <title>Comparative genomics reveals that relaxation of natural selection precedes convergent phenotypic evolution of cavefish.</title>
        <authorList>
            <person name="Peng Z."/>
        </authorList>
    </citation>
    <scope>NUCLEOTIDE SEQUENCE</scope>
    <source>
        <tissue evidence="4">Muscle</tissue>
    </source>
</reference>
<feature type="domain" description="Fibronectin type-III" evidence="3">
    <location>
        <begin position="621"/>
        <end position="713"/>
    </location>
</feature>
<feature type="non-terminal residue" evidence="4">
    <location>
        <position position="1"/>
    </location>
</feature>
<sequence length="1262" mass="141477">RTKQNLDYSFLMMYAQTKGTYYVQLEDDIVARPNYFTTMKNFALQQPSEEWMILEFSQLGFIVLAAIYQWERAVCRVKSTMMVYTRQCSIKLVKTISTTKSIIITLNNEDGICQYSVFVRDQHKDSNECQPARERLSHVECKIENLDPGTWYHLNITSRMDEKQQMQQTLSLPTRPSEVENLQFLANSTCLNISWYPGPGKTERFWIVLIDGRTTLLTWNSTLASTATSYVIKKLIPGRLYNISVVTEVGEIQNSVSGQTQTVPAAVSNLRVENNGSQNILKVLWDKASGDVDSYIVSLTSPGSTPVKRKLSSDTTNVMFDSLSPGKSYQVLVNTTSGQLSNQNWSTGKTAPGKVSDVFMENLPEHGLLKITWTPPSGEWDQIHVVLSNGSEILANQTVNGTAKKMILSGLNLQPGILYSAALSVKSGGLASTVYYQEEIGFPPVSQLHIRHSDETSISALWSHASGSASRDGYIVQLFEGNNSTFTQTRTLTRDMRECTFNVLTPGRLYRLIVTTTRQNLRSSATLEGRTVPLIVNHLKLSNNGNTDSLKASWERPHGDLDFYNLQLFCHKQAVYNISVLTNTTSIVLPFQSPGTLYKLLVTSVSGTQTSKYAEAECRTVPAPPSSVSVSSSSGSLEITWNLPATGDYDDFEVTWFPRDTVHISGHHPTRRILKGLYPGRLYNVSIYTVSGKTHGHMTYSAPVYHTIRTPPLQTPSLHCYPTSSTSLSCFWTAPESDFNGYIVECHKQSSKTPVYSYKLGHSAFSQQFDRLEPFRNYTISITVISGDKQSLTAQNSATTMIDRPPTPPMAVRVSEQAVIITHSTILFKFNCSWFSDVNGAIRFFTVIVTESNEVDYVLPEQRHPLPSYLDYRHNRSIKAYQTGYFHSLCAEVSDSKIRVFEINLGAGMKRLGGVCTWDPESIQHGTHLCDGPLRPRTAYRLSVRAFTQLFDGENREFAQALYTDTYFSLPLLTQSAPRDGVMGGVTAATFLITIVIAVIALLIYRKRAHKIAVQESPVMKMCMWKELPTSQMCSAIRYYIIAFLVDLSKTNQIDSRYLLFLLTNCKHDSKSNSRFNSIINVGLLSLSVIERDLPLSNYNIVLQQTFVFLLIVTIVQLHMLVLDVCVCLESGAQIFMAPGLPTSENNRPTWGLKNMKLTKFGHRRNDLVPPLVKSAAEFMGETKIWQDFYSLAPGLSTSGTMVCHCCTRSCSVDGVICIFYCNVVVVQNFMCEFCFIKVSENDYSRVRVLLFCVCDLISQLL</sequence>
<dbReference type="GO" id="GO:0001525">
    <property type="term" value="P:angiogenesis"/>
    <property type="evidence" value="ECO:0007669"/>
    <property type="project" value="TreeGrafter"/>
</dbReference>
<protein>
    <recommendedName>
        <fullName evidence="1">protein-tyrosine-phosphatase</fullName>
        <ecNumber evidence="1">3.1.3.48</ecNumber>
    </recommendedName>
</protein>
<dbReference type="PANTHER" id="PTHR46957">
    <property type="entry name" value="CYTOKINE RECEPTOR"/>
    <property type="match status" value="1"/>
</dbReference>
<dbReference type="SMART" id="SM00060">
    <property type="entry name" value="FN3"/>
    <property type="match status" value="8"/>
</dbReference>
<organism evidence="4 5">
    <name type="scientific">Triplophysa rosa</name>
    <name type="common">Cave loach</name>
    <dbReference type="NCBI Taxonomy" id="992332"/>
    <lineage>
        <taxon>Eukaryota</taxon>
        <taxon>Metazoa</taxon>
        <taxon>Chordata</taxon>
        <taxon>Craniata</taxon>
        <taxon>Vertebrata</taxon>
        <taxon>Euteleostomi</taxon>
        <taxon>Actinopterygii</taxon>
        <taxon>Neopterygii</taxon>
        <taxon>Teleostei</taxon>
        <taxon>Ostariophysi</taxon>
        <taxon>Cypriniformes</taxon>
        <taxon>Nemacheilidae</taxon>
        <taxon>Triplophysa</taxon>
    </lineage>
</organism>